<comment type="caution">
    <text evidence="1">The sequence shown here is derived from an EMBL/GenBank/DDBJ whole genome shotgun (WGS) entry which is preliminary data.</text>
</comment>
<keyword evidence="2" id="KW-1185">Reference proteome</keyword>
<dbReference type="InterPro" id="IPR000150">
    <property type="entry name" value="Cof"/>
</dbReference>
<dbReference type="NCBIfam" id="TIGR01484">
    <property type="entry name" value="HAD-SF-IIB"/>
    <property type="match status" value="1"/>
</dbReference>
<name>A0A559KD64_9BACL</name>
<dbReference type="PANTHER" id="PTHR10000:SF55">
    <property type="entry name" value="5-AMINO-6-(5-PHOSPHO-D-RIBITYLAMINO)URACIL PHOSPHATASE YCSE"/>
    <property type="match status" value="1"/>
</dbReference>
<evidence type="ECO:0000313" key="2">
    <source>
        <dbReference type="Proteomes" id="UP000317036"/>
    </source>
</evidence>
<dbReference type="Gene3D" id="3.40.50.1000">
    <property type="entry name" value="HAD superfamily/HAD-like"/>
    <property type="match status" value="1"/>
</dbReference>
<dbReference type="InterPro" id="IPR036412">
    <property type="entry name" value="HAD-like_sf"/>
</dbReference>
<dbReference type="GO" id="GO:0016791">
    <property type="term" value="F:phosphatase activity"/>
    <property type="evidence" value="ECO:0007669"/>
    <property type="project" value="UniProtKB-ARBA"/>
</dbReference>
<dbReference type="PROSITE" id="PS01229">
    <property type="entry name" value="COF_2"/>
    <property type="match status" value="1"/>
</dbReference>
<dbReference type="InterPro" id="IPR023214">
    <property type="entry name" value="HAD_sf"/>
</dbReference>
<sequence>MTIKLIALDMDGTLLNESKQISQQNTEWIAKCSEQGVHVILSTGRGIHKIRPYLKQLQLESSLIVAVNGGEVWKGPDELLFRQTISAEVIEALRQLAHELDVWYWGYHSEGKPTRDSWGDRELQGSTLLQWVKFGFQSDDPDKIAQLYERIPSIGAFELTNSHPSNIEVNPAGITKASGLHQVCNLLDVGMHEVAAMGDSMNDMSMITEAALGIAMGNAQEEVKRRADAVTDTNDEDGVAKAIQRYIFSS</sequence>
<dbReference type="Proteomes" id="UP000317036">
    <property type="component" value="Unassembled WGS sequence"/>
</dbReference>
<dbReference type="PROSITE" id="PS01228">
    <property type="entry name" value="COF_1"/>
    <property type="match status" value="1"/>
</dbReference>
<dbReference type="Gene3D" id="3.30.1240.10">
    <property type="match status" value="1"/>
</dbReference>
<dbReference type="NCBIfam" id="TIGR00099">
    <property type="entry name" value="Cof-subfamily"/>
    <property type="match status" value="1"/>
</dbReference>
<dbReference type="AlphaFoldDB" id="A0A559KD64"/>
<evidence type="ECO:0000313" key="1">
    <source>
        <dbReference type="EMBL" id="TVY10029.1"/>
    </source>
</evidence>
<accession>A0A559KD64</accession>
<dbReference type="SUPFAM" id="SSF56784">
    <property type="entry name" value="HAD-like"/>
    <property type="match status" value="1"/>
</dbReference>
<dbReference type="SFLD" id="SFLDS00003">
    <property type="entry name" value="Haloacid_Dehalogenase"/>
    <property type="match status" value="1"/>
</dbReference>
<dbReference type="GO" id="GO:0005829">
    <property type="term" value="C:cytosol"/>
    <property type="evidence" value="ECO:0007669"/>
    <property type="project" value="TreeGrafter"/>
</dbReference>
<proteinExistence type="predicted"/>
<protein>
    <submittedName>
        <fullName evidence="1">HAD family phosphatase</fullName>
    </submittedName>
</protein>
<dbReference type="CDD" id="cd07516">
    <property type="entry name" value="HAD_Pase"/>
    <property type="match status" value="1"/>
</dbReference>
<reference evidence="1 2" key="1">
    <citation type="submission" date="2019-07" db="EMBL/GenBank/DDBJ databases">
        <authorList>
            <person name="Kim J."/>
        </authorList>
    </citation>
    <scope>NUCLEOTIDE SEQUENCE [LARGE SCALE GENOMIC DNA]</scope>
    <source>
        <strain evidence="1 2">JC52</strain>
    </source>
</reference>
<gene>
    <name evidence="1" type="ORF">FPZ49_09895</name>
</gene>
<dbReference type="Pfam" id="PF08282">
    <property type="entry name" value="Hydrolase_3"/>
    <property type="match status" value="2"/>
</dbReference>
<dbReference type="SFLD" id="SFLDG01140">
    <property type="entry name" value="C2.B:_Phosphomannomutase_and_P"/>
    <property type="match status" value="1"/>
</dbReference>
<dbReference type="GO" id="GO:0000287">
    <property type="term" value="F:magnesium ion binding"/>
    <property type="evidence" value="ECO:0007669"/>
    <property type="project" value="TreeGrafter"/>
</dbReference>
<dbReference type="EMBL" id="VNJI01000010">
    <property type="protein sequence ID" value="TVY10029.1"/>
    <property type="molecule type" value="Genomic_DNA"/>
</dbReference>
<dbReference type="OrthoDB" id="9781413at2"/>
<organism evidence="1 2">
    <name type="scientific">Paenibacillus cremeus</name>
    <dbReference type="NCBI Taxonomy" id="2163881"/>
    <lineage>
        <taxon>Bacteria</taxon>
        <taxon>Bacillati</taxon>
        <taxon>Bacillota</taxon>
        <taxon>Bacilli</taxon>
        <taxon>Bacillales</taxon>
        <taxon>Paenibacillaceae</taxon>
        <taxon>Paenibacillus</taxon>
    </lineage>
</organism>
<dbReference type="RefSeq" id="WP_144846024.1">
    <property type="nucleotide sequence ID" value="NZ_VNJI01000010.1"/>
</dbReference>
<dbReference type="InterPro" id="IPR006379">
    <property type="entry name" value="HAD-SF_hydro_IIB"/>
</dbReference>
<dbReference type="PANTHER" id="PTHR10000">
    <property type="entry name" value="PHOSPHOSERINE PHOSPHATASE"/>
    <property type="match status" value="1"/>
</dbReference>